<dbReference type="STRING" id="1618545.US53_C0019G0009"/>
<dbReference type="PANTHER" id="PTHR13501">
    <property type="entry name" value="CHLOROPLAST 50S RIBOSOMAL PROTEIN L22-RELATED"/>
    <property type="match status" value="1"/>
</dbReference>
<dbReference type="Proteomes" id="UP000034591">
    <property type="component" value="Unassembled WGS sequence"/>
</dbReference>
<dbReference type="Pfam" id="PF00237">
    <property type="entry name" value="Ribosomal_L22"/>
    <property type="match status" value="1"/>
</dbReference>
<evidence type="ECO:0000256" key="5">
    <source>
        <dbReference type="RuleBase" id="RU004006"/>
    </source>
</evidence>
<name>A0A0G0K9V8_9BACT</name>
<evidence type="ECO:0000256" key="4">
    <source>
        <dbReference type="RuleBase" id="RU004005"/>
    </source>
</evidence>
<gene>
    <name evidence="8" type="ORF">US53_C0019G0009</name>
</gene>
<feature type="region of interest" description="Disordered" evidence="7">
    <location>
        <begin position="89"/>
        <end position="114"/>
    </location>
</feature>
<keyword evidence="5" id="KW-0699">rRNA-binding</keyword>
<dbReference type="AlphaFoldDB" id="A0A0G0K9V8"/>
<comment type="caution">
    <text evidence="8">The sequence shown here is derived from an EMBL/GenBank/DDBJ whole genome shotgun (WGS) entry which is preliminary data.</text>
</comment>
<accession>A0A0G0K9V8</accession>
<evidence type="ECO:0000256" key="1">
    <source>
        <dbReference type="ARBA" id="ARBA00009451"/>
    </source>
</evidence>
<keyword evidence="2 4" id="KW-0689">Ribosomal protein</keyword>
<evidence type="ECO:0000256" key="3">
    <source>
        <dbReference type="ARBA" id="ARBA00023274"/>
    </source>
</evidence>
<reference evidence="8 9" key="1">
    <citation type="journal article" date="2015" name="Nature">
        <title>rRNA introns, odd ribosomes, and small enigmatic genomes across a large radiation of phyla.</title>
        <authorList>
            <person name="Brown C.T."/>
            <person name="Hug L.A."/>
            <person name="Thomas B.C."/>
            <person name="Sharon I."/>
            <person name="Castelle C.J."/>
            <person name="Singh A."/>
            <person name="Wilkins M.J."/>
            <person name="Williams K.H."/>
            <person name="Banfield J.F."/>
        </authorList>
    </citation>
    <scope>NUCLEOTIDE SEQUENCE [LARGE SCALE GENOMIC DNA]</scope>
</reference>
<dbReference type="CDD" id="cd00336">
    <property type="entry name" value="Ribosomal_L22"/>
    <property type="match status" value="1"/>
</dbReference>
<dbReference type="PANTHER" id="PTHR13501:SF8">
    <property type="entry name" value="LARGE RIBOSOMAL SUBUNIT PROTEIN UL22M"/>
    <property type="match status" value="1"/>
</dbReference>
<evidence type="ECO:0000256" key="7">
    <source>
        <dbReference type="SAM" id="MobiDB-lite"/>
    </source>
</evidence>
<dbReference type="Gene3D" id="3.90.470.10">
    <property type="entry name" value="Ribosomal protein L22/L17"/>
    <property type="match status" value="1"/>
</dbReference>
<protein>
    <recommendedName>
        <fullName evidence="6">50S ribosomal protein L22</fullName>
    </recommendedName>
</protein>
<dbReference type="InterPro" id="IPR047867">
    <property type="entry name" value="Ribosomal_uL22_bac/org-type"/>
</dbReference>
<evidence type="ECO:0000256" key="6">
    <source>
        <dbReference type="RuleBase" id="RU004008"/>
    </source>
</evidence>
<dbReference type="InterPro" id="IPR001063">
    <property type="entry name" value="Ribosomal_uL22"/>
</dbReference>
<organism evidence="8 9">
    <name type="scientific">Candidatus Woesebacteria bacterium GW2011_GWA1_37_7</name>
    <dbReference type="NCBI Taxonomy" id="1618545"/>
    <lineage>
        <taxon>Bacteria</taxon>
        <taxon>Candidatus Woeseibacteriota</taxon>
    </lineage>
</organism>
<keyword evidence="3 4" id="KW-0687">Ribonucleoprotein</keyword>
<dbReference type="GO" id="GO:0019843">
    <property type="term" value="F:rRNA binding"/>
    <property type="evidence" value="ECO:0007669"/>
    <property type="project" value="UniProtKB-KW"/>
</dbReference>
<comment type="function">
    <text evidence="6">This protein binds specifically to 23S rRNA; its binding is stimulated by other ribosomal proteins, e.g., L4, L17, and L20. It is important during the early stages of 50S assembly. It makes multiple contacts with different domains of the 23S rRNA in the assembled 50S subunit and ribosome.</text>
</comment>
<evidence type="ECO:0000256" key="2">
    <source>
        <dbReference type="ARBA" id="ARBA00022980"/>
    </source>
</evidence>
<comment type="similarity">
    <text evidence="1 4">Belongs to the universal ribosomal protein uL22 family.</text>
</comment>
<dbReference type="EMBL" id="LBTI01000019">
    <property type="protein sequence ID" value="KKQ37381.1"/>
    <property type="molecule type" value="Genomic_DNA"/>
</dbReference>
<proteinExistence type="inferred from homology"/>
<dbReference type="SUPFAM" id="SSF54843">
    <property type="entry name" value="Ribosomal protein L22"/>
    <property type="match status" value="1"/>
</dbReference>
<comment type="subunit">
    <text evidence="5">Part of the 50S ribosomal subunit.</text>
</comment>
<dbReference type="GO" id="GO:0003735">
    <property type="term" value="F:structural constituent of ribosome"/>
    <property type="evidence" value="ECO:0007669"/>
    <property type="project" value="InterPro"/>
</dbReference>
<dbReference type="InterPro" id="IPR036394">
    <property type="entry name" value="Ribosomal_uL22_sf"/>
</dbReference>
<dbReference type="GO" id="GO:0006412">
    <property type="term" value="P:translation"/>
    <property type="evidence" value="ECO:0007669"/>
    <property type="project" value="InterPro"/>
</dbReference>
<feature type="compositionally biased region" description="Polar residues" evidence="7">
    <location>
        <begin position="89"/>
        <end position="106"/>
    </location>
</feature>
<evidence type="ECO:0000313" key="8">
    <source>
        <dbReference type="EMBL" id="KKQ37381.1"/>
    </source>
</evidence>
<evidence type="ECO:0000313" key="9">
    <source>
        <dbReference type="Proteomes" id="UP000034591"/>
    </source>
</evidence>
<dbReference type="GO" id="GO:0022625">
    <property type="term" value="C:cytosolic large ribosomal subunit"/>
    <property type="evidence" value="ECO:0007669"/>
    <property type="project" value="TreeGrafter"/>
</dbReference>
<keyword evidence="5" id="KW-0694">RNA-binding</keyword>
<sequence length="114" mass="12922">MMGKMSPSEAFEMLGYADKRAAEPLRKVIGSAIGNAINLKLDPENLIFKEIQINEGPRLKRWRAGARGRAKPFKRRMSHIRVVLMTKPEAQSTKPEINSKVQNIKYKTSKKKNG</sequence>